<dbReference type="Proteomes" id="UP000178485">
    <property type="component" value="Chromosome i"/>
</dbReference>
<gene>
    <name evidence="4" type="ORF">ING2E5A_2904</name>
</gene>
<keyword evidence="5" id="KW-1185">Reference proteome</keyword>
<dbReference type="PANTHER" id="PTHR30273">
    <property type="entry name" value="PERIPLASMIC SIGNAL SENSOR AND SIGMA FACTOR ACTIVATOR FECR-RELATED"/>
    <property type="match status" value="1"/>
</dbReference>
<feature type="domain" description="FecR protein" evidence="2">
    <location>
        <begin position="106"/>
        <end position="195"/>
    </location>
</feature>
<keyword evidence="1" id="KW-0812">Transmembrane</keyword>
<evidence type="ECO:0000259" key="3">
    <source>
        <dbReference type="Pfam" id="PF16344"/>
    </source>
</evidence>
<dbReference type="FunFam" id="2.60.120.1440:FF:000001">
    <property type="entry name" value="Putative anti-sigma factor"/>
    <property type="match status" value="1"/>
</dbReference>
<keyword evidence="1" id="KW-0472">Membrane</keyword>
<accession>A0A1G4GAZ9</accession>
<dbReference type="InterPro" id="IPR032508">
    <property type="entry name" value="FecR_C"/>
</dbReference>
<dbReference type="AlphaFoldDB" id="A0A1G4GAZ9"/>
<dbReference type="InterPro" id="IPR012373">
    <property type="entry name" value="Ferrdict_sens_TM"/>
</dbReference>
<feature type="transmembrane region" description="Helical" evidence="1">
    <location>
        <begin position="70"/>
        <end position="88"/>
    </location>
</feature>
<evidence type="ECO:0000313" key="5">
    <source>
        <dbReference type="Proteomes" id="UP000178485"/>
    </source>
</evidence>
<dbReference type="Pfam" id="PF16344">
    <property type="entry name" value="FecR_C"/>
    <property type="match status" value="1"/>
</dbReference>
<protein>
    <submittedName>
        <fullName evidence="4">Sigma factor regulatory protein, FecR/PupR family</fullName>
    </submittedName>
</protein>
<evidence type="ECO:0000256" key="1">
    <source>
        <dbReference type="SAM" id="Phobius"/>
    </source>
</evidence>
<evidence type="ECO:0000313" key="4">
    <source>
        <dbReference type="EMBL" id="SCM59699.1"/>
    </source>
</evidence>
<dbReference type="GO" id="GO:0016989">
    <property type="term" value="F:sigma factor antagonist activity"/>
    <property type="evidence" value="ECO:0007669"/>
    <property type="project" value="TreeGrafter"/>
</dbReference>
<dbReference type="EMBL" id="LT608328">
    <property type="protein sequence ID" value="SCM59699.1"/>
    <property type="molecule type" value="Genomic_DNA"/>
</dbReference>
<keyword evidence="1" id="KW-1133">Transmembrane helix</keyword>
<sequence length="315" mass="36213">MRAFMQWYNESSENKQFFLQMKQIYDLTNHDQRPEKEELHESWNRLLKKTTLSMKSTKSRSGERKKKTRSIIFSGVAAVALLLLAVGIKINSDNNTWIEIQSLSPGELTVVELPDGSKVHLNASSTIKYPKRFNKKSRDLYLNGEAYFIVAKNSEQPFIVHSDKIYIEVLGTEFNVQAYDVDDVAVTTLVSGKVKLVTPESNEDVQNEFVLQPGDQATFNKISSTTQISNVETAVTTSWMNGEYSFRNKSLAEITNRLEKIYDVTFVIMDEALNKEVYTGKFFSSQSIEEIVDIINFKKQFSYHIENDTVYMERK</sequence>
<proteinExistence type="predicted"/>
<dbReference type="InterPro" id="IPR006860">
    <property type="entry name" value="FecR"/>
</dbReference>
<dbReference type="Gene3D" id="2.60.120.1440">
    <property type="match status" value="1"/>
</dbReference>
<name>A0A1G4GAZ9_9BACT</name>
<evidence type="ECO:0000259" key="2">
    <source>
        <dbReference type="Pfam" id="PF04773"/>
    </source>
</evidence>
<dbReference type="STRING" id="1642646.ING2E5A_2904"/>
<dbReference type="Gene3D" id="3.55.50.30">
    <property type="match status" value="1"/>
</dbReference>
<dbReference type="Pfam" id="PF04773">
    <property type="entry name" value="FecR"/>
    <property type="match status" value="1"/>
</dbReference>
<dbReference type="PANTHER" id="PTHR30273:SF2">
    <property type="entry name" value="PROTEIN FECR"/>
    <property type="match status" value="1"/>
</dbReference>
<organism evidence="4 5">
    <name type="scientific">Petrimonas mucosa</name>
    <dbReference type="NCBI Taxonomy" id="1642646"/>
    <lineage>
        <taxon>Bacteria</taxon>
        <taxon>Pseudomonadati</taxon>
        <taxon>Bacteroidota</taxon>
        <taxon>Bacteroidia</taxon>
        <taxon>Bacteroidales</taxon>
        <taxon>Dysgonomonadaceae</taxon>
        <taxon>Petrimonas</taxon>
    </lineage>
</organism>
<dbReference type="PIRSF" id="PIRSF018266">
    <property type="entry name" value="FecR"/>
    <property type="match status" value="1"/>
</dbReference>
<dbReference type="KEGG" id="pmuc:ING2E5A_2904"/>
<reference evidence="4 5" key="1">
    <citation type="submission" date="2016-08" db="EMBL/GenBank/DDBJ databases">
        <authorList>
            <person name="Seilhamer J.J."/>
        </authorList>
    </citation>
    <scope>NUCLEOTIDE SEQUENCE [LARGE SCALE GENOMIC DNA]</scope>
    <source>
        <strain evidence="4">ING2-E5A</strain>
    </source>
</reference>
<feature type="domain" description="Protein FecR C-terminal" evidence="3">
    <location>
        <begin position="244"/>
        <end position="311"/>
    </location>
</feature>